<dbReference type="EMBL" id="JACBAG010001775">
    <property type="protein sequence ID" value="KAF7182510.1"/>
    <property type="molecule type" value="Genomic_DNA"/>
</dbReference>
<evidence type="ECO:0000256" key="1">
    <source>
        <dbReference type="ARBA" id="ARBA00004123"/>
    </source>
</evidence>
<keyword evidence="3" id="KW-0539">Nucleus</keyword>
<dbReference type="InterPro" id="IPR004871">
    <property type="entry name" value="RSE1/DDB1/CPSF1_C"/>
</dbReference>
<comment type="caution">
    <text evidence="9">The sequence shown here is derived from an EMBL/GenBank/DDBJ whole genome shotgun (WGS) entry which is preliminary data.</text>
</comment>
<dbReference type="PANTHER" id="PTHR10644">
    <property type="entry name" value="DNA REPAIR/RNA PROCESSING CPSF FAMILY"/>
    <property type="match status" value="1"/>
</dbReference>
<feature type="domain" description="RSE1/DDB1/CPSF1 first beta-propeller" evidence="6">
    <location>
        <begin position="13"/>
        <end position="441"/>
    </location>
</feature>
<proteinExistence type="predicted"/>
<dbReference type="Pfam" id="PF03178">
    <property type="entry name" value="CPSF_A"/>
    <property type="match status" value="1"/>
</dbReference>
<gene>
    <name evidence="8" type="ORF">CNMCM5623_003257</name>
    <name evidence="9" type="ORF">CNMCM7691_002081</name>
</gene>
<reference evidence="9" key="1">
    <citation type="submission" date="2020-06" db="EMBL/GenBank/DDBJ databases">
        <title>Draft genome sequences of strains closely related to Aspergillus parafelis and Aspergillus hiratsukae.</title>
        <authorList>
            <person name="Dos Santos R.A.C."/>
            <person name="Rivero-Menendez O."/>
            <person name="Steenwyk J.L."/>
            <person name="Mead M.E."/>
            <person name="Goldman G.H."/>
            <person name="Alastruey-Izquierdo A."/>
            <person name="Rokas A."/>
        </authorList>
    </citation>
    <scope>NUCLEOTIDE SEQUENCE</scope>
    <source>
        <strain evidence="8">CNM-CM5623</strain>
        <strain evidence="9">CNM-CM7691</strain>
    </source>
</reference>
<evidence type="ECO:0000256" key="2">
    <source>
        <dbReference type="ARBA" id="ARBA00022664"/>
    </source>
</evidence>
<name>A0A8H6VD41_9EURO</name>
<evidence type="ECO:0000259" key="6">
    <source>
        <dbReference type="Pfam" id="PF10433"/>
    </source>
</evidence>
<dbReference type="InterPro" id="IPR050358">
    <property type="entry name" value="RSE1/DDB1/CFT1"/>
</dbReference>
<sequence>MQCYTELLPPSGVTHALAIPFISATADNLVVVKTSILQIFSLLKVQHHPRGGSIEGKSARPDQLETTKLVLEREYPLSGTVVDVCRVKILNPKSGGEALLLAFRNAKLSLVEWDPERHGISTISIHYYERDDLTRSPWVPDLSSCGSILSVDPSSRCAVFNFGIRNLAILPFHQPGDDLAMDDYEFDLHQDGLSQVSDQAGNDLKDKDRTVYQTPYASSFVLPLTALDPSILHPVSLAFLYEYREPTFGILYSQIATSHALLPERKDSIFYTVFTLDLEQRASTTLLSVPKLPSDLFKVVALPPPVGGALLIGSNELVHVDQAGKTNAVGVNEFARQVSAFSMVDQSDLALRLEGCVVEHLSDSTGDLLLVPSSGNMVVVHFQLDGRSVSGISLRPLPAQAGGAIMKTAASSSAFLGSGRVFFGSEDADSVLLGWSSLSSNSRKPRPRKSNVAEDREEASDDSQSEEDVYEDDLYTAEPETPALGRRPSAEKSGVGMYKFQVLDRLPNIGPLRDITLGKPASTVESTGRLIENASSELELVAAQGSGRNGGLVLMKREIEPDVAASFDAQSVKGVWTVLVALGSGAPLVPDGQQINQEYRQYVILSKPEAPDKEQSEVFIADTQDLKPFKAPEFNPNNDVTIEIGTLPCERRVVQILRNEVRSYDIGEPLAPKNKEHRRKLTMTDLGLAQIYPVWDEDTSDERMAVSASLADPYIAILRDDSTLMLLQADGSGDLDEVELNDSARAGKWRSCCLYWDKAEIFSSTGPPSKQRTHCELFLFLLSVDCRLYIYRLPDQQLMSVIEGIDCLPPILSTELPKRSTTREVLSEAVIADLGESWNPSPHLIDVLRICRFPSETLFDYTWALKKIDIGEQVDHLVYATSSETYVLGTSHSADFKLPEDDELHPDWRNEGPAEYVMAVKNMDLEVSENTHERRNMIVVGTAFARGEDIPSRGCIYVFEVIKAVPDPEKPETDRKLKLIGKELVKGAVTALSQIGGQGFLIAAQGQKCMVRGLKEDGSLLPVAFMDMQCYVNVVKELKGTGMCIMGDAVKGLWFAGYSEEPYKMSLFGKDQGYLEVVAADFLPDGDKLFILVADSNCNLHVLQYDPEDPKSSNGDRLLARSKFHMGHFATTMTLLPRTMVSSEKVMAGPDSMEIDSQTVSQQVLITSQSGSIGIVTSVPEESYRRLSALQSQLTNSLEHPCGLNPRAYRAVESDGSAGRGILDGNLLYQWLDMGQQRKMEIAARVGAHEWEIRADLEAIGGEGLGYL</sequence>
<dbReference type="AlphaFoldDB" id="A0A8H6VD41"/>
<dbReference type="Gene3D" id="1.10.150.910">
    <property type="match status" value="1"/>
</dbReference>
<dbReference type="EMBL" id="JACBAE010001206">
    <property type="protein sequence ID" value="KAF7170673.1"/>
    <property type="molecule type" value="Genomic_DNA"/>
</dbReference>
<evidence type="ECO:0000256" key="4">
    <source>
        <dbReference type="SAM" id="MobiDB-lite"/>
    </source>
</evidence>
<dbReference type="InterPro" id="IPR018846">
    <property type="entry name" value="Beta-prop_RSE1/DDB1/CPSF1_1st"/>
</dbReference>
<dbReference type="GO" id="GO:0005634">
    <property type="term" value="C:nucleus"/>
    <property type="evidence" value="ECO:0007669"/>
    <property type="project" value="UniProtKB-SubCell"/>
</dbReference>
<evidence type="ECO:0000259" key="5">
    <source>
        <dbReference type="Pfam" id="PF03178"/>
    </source>
</evidence>
<dbReference type="FunFam" id="2.130.10.10:FF:000625">
    <property type="entry name" value="mRNA cleavage and polyadenylation factor subunit"/>
    <property type="match status" value="1"/>
</dbReference>
<feature type="region of interest" description="Disordered" evidence="4">
    <location>
        <begin position="439"/>
        <end position="491"/>
    </location>
</feature>
<dbReference type="Pfam" id="PF23726">
    <property type="entry name" value="Beta-prop_RSE1_2nd"/>
    <property type="match status" value="1"/>
</dbReference>
<evidence type="ECO:0008006" key="11">
    <source>
        <dbReference type="Google" id="ProtNLM"/>
    </source>
</evidence>
<dbReference type="GO" id="GO:0006397">
    <property type="term" value="P:mRNA processing"/>
    <property type="evidence" value="ECO:0007669"/>
    <property type="project" value="UniProtKB-KW"/>
</dbReference>
<evidence type="ECO:0000313" key="10">
    <source>
        <dbReference type="Proteomes" id="UP000641853"/>
    </source>
</evidence>
<evidence type="ECO:0000256" key="3">
    <source>
        <dbReference type="ARBA" id="ARBA00023242"/>
    </source>
</evidence>
<evidence type="ECO:0000259" key="7">
    <source>
        <dbReference type="Pfam" id="PF23726"/>
    </source>
</evidence>
<dbReference type="GO" id="GO:0003676">
    <property type="term" value="F:nucleic acid binding"/>
    <property type="evidence" value="ECO:0007669"/>
    <property type="project" value="InterPro"/>
</dbReference>
<accession>A0A8H6VD41</accession>
<dbReference type="Proteomes" id="UP000654922">
    <property type="component" value="Unassembled WGS sequence"/>
</dbReference>
<feature type="domain" description="RSE1/DDB1/CPSF1 second beta-propeller" evidence="7">
    <location>
        <begin position="561"/>
        <end position="845"/>
    </location>
</feature>
<comment type="subcellular location">
    <subcellularLocation>
        <location evidence="1">Nucleus</location>
    </subcellularLocation>
</comment>
<dbReference type="OrthoDB" id="6109at2759"/>
<keyword evidence="2" id="KW-0507">mRNA processing</keyword>
<feature type="domain" description="RSE1/DDB1/CPSF1 C-terminal" evidence="5">
    <location>
        <begin position="914"/>
        <end position="1233"/>
    </location>
</feature>
<evidence type="ECO:0000313" key="8">
    <source>
        <dbReference type="EMBL" id="KAF7170673.1"/>
    </source>
</evidence>
<keyword evidence="10" id="KW-1185">Reference proteome</keyword>
<evidence type="ECO:0000313" key="9">
    <source>
        <dbReference type="EMBL" id="KAF7182510.1"/>
    </source>
</evidence>
<dbReference type="InterPro" id="IPR058543">
    <property type="entry name" value="Beta-prop_RSE1/DDB1/CPSF1_2nd"/>
</dbReference>
<dbReference type="Gene3D" id="2.130.10.10">
    <property type="entry name" value="YVTN repeat-like/Quinoprotein amine dehydrogenase"/>
    <property type="match status" value="3"/>
</dbReference>
<dbReference type="InterPro" id="IPR015943">
    <property type="entry name" value="WD40/YVTN_repeat-like_dom_sf"/>
</dbReference>
<organism evidence="9 10">
    <name type="scientific">Aspergillus felis</name>
    <dbReference type="NCBI Taxonomy" id="1287682"/>
    <lineage>
        <taxon>Eukaryota</taxon>
        <taxon>Fungi</taxon>
        <taxon>Dikarya</taxon>
        <taxon>Ascomycota</taxon>
        <taxon>Pezizomycotina</taxon>
        <taxon>Eurotiomycetes</taxon>
        <taxon>Eurotiomycetidae</taxon>
        <taxon>Eurotiales</taxon>
        <taxon>Aspergillaceae</taxon>
        <taxon>Aspergillus</taxon>
        <taxon>Aspergillus subgen. Fumigati</taxon>
    </lineage>
</organism>
<dbReference type="Pfam" id="PF10433">
    <property type="entry name" value="Beta-prop_RSE1_1st"/>
    <property type="match status" value="1"/>
</dbReference>
<dbReference type="Proteomes" id="UP000641853">
    <property type="component" value="Unassembled WGS sequence"/>
</dbReference>
<feature type="compositionally biased region" description="Acidic residues" evidence="4">
    <location>
        <begin position="455"/>
        <end position="475"/>
    </location>
</feature>
<protein>
    <recommendedName>
        <fullName evidence="11">Cleavage and polyadenylation specificity factor subunit A</fullName>
    </recommendedName>
</protein>